<organism evidence="2 3">
    <name type="scientific">Aspergillus thermomutatus</name>
    <name type="common">Neosartorya pseudofischeri</name>
    <dbReference type="NCBI Taxonomy" id="41047"/>
    <lineage>
        <taxon>Eukaryota</taxon>
        <taxon>Fungi</taxon>
        <taxon>Dikarya</taxon>
        <taxon>Ascomycota</taxon>
        <taxon>Pezizomycotina</taxon>
        <taxon>Eurotiomycetes</taxon>
        <taxon>Eurotiomycetidae</taxon>
        <taxon>Eurotiales</taxon>
        <taxon>Aspergillaceae</taxon>
        <taxon>Aspergillus</taxon>
        <taxon>Aspergillus subgen. Fumigati</taxon>
    </lineage>
</organism>
<dbReference type="GeneID" id="38127268"/>
<dbReference type="InterPro" id="IPR003615">
    <property type="entry name" value="HNH_nuc"/>
</dbReference>
<dbReference type="Proteomes" id="UP000215305">
    <property type="component" value="Unassembled WGS sequence"/>
</dbReference>
<dbReference type="Pfam" id="PF13391">
    <property type="entry name" value="HNH_2"/>
    <property type="match status" value="1"/>
</dbReference>
<sequence length="173" mass="19259">MANRAPRQHTGRAWLNYASALGQQRCRTIINESAEMPKKMGILGAGSSRDGPMTTVMDSLEDIIRPDDVNSPENAMTMFSPLHIEFGSLDFALQPTDQDIPRVREFLIRLPAFPNEDDIGLGPNLPPYFSNQVHLSWGSVSLPPIARIDETARSYFGNAITKVDKMIAEFEKP</sequence>
<feature type="domain" description="HNH nuclease" evidence="1">
    <location>
        <begin position="57"/>
        <end position="93"/>
    </location>
</feature>
<reference evidence="2" key="1">
    <citation type="submission" date="2018-08" db="EMBL/GenBank/DDBJ databases">
        <title>Draft genome sequence of azole-resistant Aspergillus thermomutatus (Neosartorya pseudofischeri) strain HMR AF 39, isolated from a human nasal aspirate.</title>
        <authorList>
            <person name="Parent-Michaud M."/>
            <person name="Dufresne P.J."/>
            <person name="Fournier E."/>
            <person name="Martineau C."/>
            <person name="Moreira S."/>
            <person name="Perkins V."/>
            <person name="De Repentigny L."/>
            <person name="Dufresne S.F."/>
        </authorList>
    </citation>
    <scope>NUCLEOTIDE SEQUENCE [LARGE SCALE GENOMIC DNA]</scope>
    <source>
        <strain evidence="2">HMR AF 39</strain>
    </source>
</reference>
<dbReference type="RefSeq" id="XP_026613973.1">
    <property type="nucleotide sequence ID" value="XM_026758913.1"/>
</dbReference>
<name>A0A397GUC0_ASPTH</name>
<gene>
    <name evidence="2" type="ORF">CDV56_105294</name>
</gene>
<keyword evidence="3" id="KW-1185">Reference proteome</keyword>
<comment type="caution">
    <text evidence="2">The sequence shown here is derived from an EMBL/GenBank/DDBJ whole genome shotgun (WGS) entry which is preliminary data.</text>
</comment>
<protein>
    <recommendedName>
        <fullName evidence="1">HNH nuclease domain-containing protein</fullName>
    </recommendedName>
</protein>
<dbReference type="OrthoDB" id="2104739at2759"/>
<dbReference type="VEuPathDB" id="FungiDB:CDV56_105294"/>
<evidence type="ECO:0000313" key="3">
    <source>
        <dbReference type="Proteomes" id="UP000215305"/>
    </source>
</evidence>
<dbReference type="EMBL" id="NKHU02000111">
    <property type="protein sequence ID" value="RHZ54405.1"/>
    <property type="molecule type" value="Genomic_DNA"/>
</dbReference>
<dbReference type="AlphaFoldDB" id="A0A397GUC0"/>
<evidence type="ECO:0000313" key="2">
    <source>
        <dbReference type="EMBL" id="RHZ54405.1"/>
    </source>
</evidence>
<evidence type="ECO:0000259" key="1">
    <source>
        <dbReference type="Pfam" id="PF13391"/>
    </source>
</evidence>
<proteinExistence type="predicted"/>
<accession>A0A397GUC0</accession>